<dbReference type="PANTHER" id="PTHR19325:SF569">
    <property type="entry name" value="COMPLEMENT COMPONENT 4 BINDING PROTEIN, SECRETORY-RELATED"/>
    <property type="match status" value="1"/>
</dbReference>
<dbReference type="InterPro" id="IPR050350">
    <property type="entry name" value="Compl-Cell_Adhes-Reg"/>
</dbReference>
<name>A0AA88RZK3_TACVA</name>
<keyword evidence="8" id="KW-1185">Reference proteome</keyword>
<dbReference type="Proteomes" id="UP001187315">
    <property type="component" value="Unassembled WGS sequence"/>
</dbReference>
<protein>
    <recommendedName>
        <fullName evidence="6">Sushi domain-containing protein</fullName>
    </recommendedName>
</protein>
<evidence type="ECO:0000313" key="7">
    <source>
        <dbReference type="EMBL" id="KAK2825059.1"/>
    </source>
</evidence>
<keyword evidence="2" id="KW-0677">Repeat</keyword>
<accession>A0AA88RZK3</accession>
<dbReference type="AlphaFoldDB" id="A0AA88RZK3"/>
<evidence type="ECO:0000256" key="3">
    <source>
        <dbReference type="ARBA" id="ARBA00023157"/>
    </source>
</evidence>
<organism evidence="7 8">
    <name type="scientific">Tachysurus vachellii</name>
    <name type="common">Darkbarbel catfish</name>
    <name type="synonym">Pelteobagrus vachellii</name>
    <dbReference type="NCBI Taxonomy" id="175792"/>
    <lineage>
        <taxon>Eukaryota</taxon>
        <taxon>Metazoa</taxon>
        <taxon>Chordata</taxon>
        <taxon>Craniata</taxon>
        <taxon>Vertebrata</taxon>
        <taxon>Euteleostomi</taxon>
        <taxon>Actinopterygii</taxon>
        <taxon>Neopterygii</taxon>
        <taxon>Teleostei</taxon>
        <taxon>Ostariophysi</taxon>
        <taxon>Siluriformes</taxon>
        <taxon>Bagridae</taxon>
        <taxon>Tachysurus</taxon>
    </lineage>
</organism>
<gene>
    <name evidence="7" type="ORF">Q7C36_018986</name>
</gene>
<dbReference type="PANTHER" id="PTHR19325">
    <property type="entry name" value="COMPLEMENT COMPONENT-RELATED SUSHI DOMAIN-CONTAINING"/>
    <property type="match status" value="1"/>
</dbReference>
<sequence length="149" mass="16009">MYCSRSDRMICKEDGWDPPPPQCMAVSSPQCQVKSCGNPGDISHGKYLTPDGIVFGATATAQCDKGYTLVGERTRNCRDDDWDGRDPVCKEVKCEPHTLIGASAVSCSDNGTFSPPPRCSIPDTKLIPVLVNVSSSVPPTEQTAPKSMD</sequence>
<comment type="caution">
    <text evidence="7">The sequence shown here is derived from an EMBL/GenBank/DDBJ whole genome shotgun (WGS) entry which is preliminary data.</text>
</comment>
<evidence type="ECO:0000256" key="1">
    <source>
        <dbReference type="ARBA" id="ARBA00022659"/>
    </source>
</evidence>
<evidence type="ECO:0000313" key="8">
    <source>
        <dbReference type="Proteomes" id="UP001187315"/>
    </source>
</evidence>
<dbReference type="Pfam" id="PF00084">
    <property type="entry name" value="Sushi"/>
    <property type="match status" value="1"/>
</dbReference>
<dbReference type="PROSITE" id="PS50923">
    <property type="entry name" value="SUSHI"/>
    <property type="match status" value="1"/>
</dbReference>
<feature type="domain" description="Sushi" evidence="6">
    <location>
        <begin position="34"/>
        <end position="91"/>
    </location>
</feature>
<evidence type="ECO:0000259" key="6">
    <source>
        <dbReference type="PROSITE" id="PS50923"/>
    </source>
</evidence>
<keyword evidence="3" id="KW-1015">Disulfide bond</keyword>
<dbReference type="InterPro" id="IPR035976">
    <property type="entry name" value="Sushi/SCR/CCP_sf"/>
</dbReference>
<proteinExistence type="predicted"/>
<keyword evidence="4" id="KW-0325">Glycoprotein</keyword>
<reference evidence="7" key="1">
    <citation type="submission" date="2023-08" db="EMBL/GenBank/DDBJ databases">
        <title>Pelteobagrus vachellii genome.</title>
        <authorList>
            <person name="Liu H."/>
        </authorList>
    </citation>
    <scope>NUCLEOTIDE SEQUENCE</scope>
    <source>
        <strain evidence="7">PRFRI_2022a</strain>
        <tissue evidence="7">Muscle</tissue>
    </source>
</reference>
<dbReference type="SMART" id="SM00032">
    <property type="entry name" value="CCP"/>
    <property type="match status" value="1"/>
</dbReference>
<dbReference type="EMBL" id="JAVHJS010000020">
    <property type="protein sequence ID" value="KAK2825059.1"/>
    <property type="molecule type" value="Genomic_DNA"/>
</dbReference>
<dbReference type="InterPro" id="IPR000436">
    <property type="entry name" value="Sushi_SCR_CCP_dom"/>
</dbReference>
<comment type="caution">
    <text evidence="5">Lacks conserved residue(s) required for the propagation of feature annotation.</text>
</comment>
<evidence type="ECO:0000256" key="2">
    <source>
        <dbReference type="ARBA" id="ARBA00022737"/>
    </source>
</evidence>
<dbReference type="SUPFAM" id="SSF57535">
    <property type="entry name" value="Complement control module/SCR domain"/>
    <property type="match status" value="1"/>
</dbReference>
<dbReference type="CDD" id="cd00033">
    <property type="entry name" value="CCP"/>
    <property type="match status" value="1"/>
</dbReference>
<evidence type="ECO:0000256" key="4">
    <source>
        <dbReference type="ARBA" id="ARBA00023180"/>
    </source>
</evidence>
<keyword evidence="1 5" id="KW-0768">Sushi</keyword>
<dbReference type="Gene3D" id="2.10.70.10">
    <property type="entry name" value="Complement Module, domain 1"/>
    <property type="match status" value="1"/>
</dbReference>
<evidence type="ECO:0000256" key="5">
    <source>
        <dbReference type="PROSITE-ProRule" id="PRU00302"/>
    </source>
</evidence>